<comment type="caution">
    <text evidence="2">The sequence shown here is derived from an EMBL/GenBank/DDBJ whole genome shotgun (WGS) entry which is preliminary data.</text>
</comment>
<name>A0AAD9TQD6_9ROSI</name>
<evidence type="ECO:0000313" key="2">
    <source>
        <dbReference type="EMBL" id="KAK2640211.1"/>
    </source>
</evidence>
<feature type="domain" description="Reverse transcriptase zinc-binding" evidence="1">
    <location>
        <begin position="38"/>
        <end position="131"/>
    </location>
</feature>
<dbReference type="EMBL" id="JANJYI010000008">
    <property type="protein sequence ID" value="KAK2640211.1"/>
    <property type="molecule type" value="Genomic_DNA"/>
</dbReference>
<dbReference type="AlphaFoldDB" id="A0AAD9TQD6"/>
<accession>A0AAD9TQD6</accession>
<proteinExistence type="predicted"/>
<reference evidence="2" key="1">
    <citation type="journal article" date="2023" name="Plant J.">
        <title>Genome sequences and population genomics provide insights into the demographic history, inbreeding, and mutation load of two 'living fossil' tree species of Dipteronia.</title>
        <authorList>
            <person name="Feng Y."/>
            <person name="Comes H.P."/>
            <person name="Chen J."/>
            <person name="Zhu S."/>
            <person name="Lu R."/>
            <person name="Zhang X."/>
            <person name="Li P."/>
            <person name="Qiu J."/>
            <person name="Olsen K.M."/>
            <person name="Qiu Y."/>
        </authorList>
    </citation>
    <scope>NUCLEOTIDE SEQUENCE</scope>
    <source>
        <strain evidence="2">KIB01</strain>
    </source>
</reference>
<evidence type="ECO:0000313" key="3">
    <source>
        <dbReference type="Proteomes" id="UP001280121"/>
    </source>
</evidence>
<dbReference type="Proteomes" id="UP001280121">
    <property type="component" value="Unassembled WGS sequence"/>
</dbReference>
<evidence type="ECO:0000259" key="1">
    <source>
        <dbReference type="Pfam" id="PF13966"/>
    </source>
</evidence>
<dbReference type="Pfam" id="PF13966">
    <property type="entry name" value="zf-RVT"/>
    <property type="match status" value="1"/>
</dbReference>
<sequence>MLDHFLISADKTAILFIPVSWSEGQDSLRCHYDKMGEFNVKSGYRLALLEKFKDSASFSSSQHRLWNSMWNLNLPPKVRVFIWPAGLNALPFLDNLWKWNVVQSPSCNGCGTHIESSSHAFFRCKVVQKFWNETSFGRLLFGVRNLPILVVLQFMTSQVDSVEFELLCLVAQAIWDNRNV</sequence>
<gene>
    <name evidence="2" type="ORF">Ddye_028006</name>
</gene>
<keyword evidence="3" id="KW-1185">Reference proteome</keyword>
<dbReference type="InterPro" id="IPR026960">
    <property type="entry name" value="RVT-Znf"/>
</dbReference>
<organism evidence="2 3">
    <name type="scientific">Dipteronia dyeriana</name>
    <dbReference type="NCBI Taxonomy" id="168575"/>
    <lineage>
        <taxon>Eukaryota</taxon>
        <taxon>Viridiplantae</taxon>
        <taxon>Streptophyta</taxon>
        <taxon>Embryophyta</taxon>
        <taxon>Tracheophyta</taxon>
        <taxon>Spermatophyta</taxon>
        <taxon>Magnoliopsida</taxon>
        <taxon>eudicotyledons</taxon>
        <taxon>Gunneridae</taxon>
        <taxon>Pentapetalae</taxon>
        <taxon>rosids</taxon>
        <taxon>malvids</taxon>
        <taxon>Sapindales</taxon>
        <taxon>Sapindaceae</taxon>
        <taxon>Hippocastanoideae</taxon>
        <taxon>Acereae</taxon>
        <taxon>Dipteronia</taxon>
    </lineage>
</organism>
<protein>
    <recommendedName>
        <fullName evidence="1">Reverse transcriptase zinc-binding domain-containing protein</fullName>
    </recommendedName>
</protein>